<dbReference type="InterPro" id="IPR025587">
    <property type="entry name" value="DUF4351"/>
</dbReference>
<dbReference type="OrthoDB" id="419816at2"/>
<dbReference type="HOGENOM" id="CLU_071039_0_0_3"/>
<keyword evidence="2" id="KW-0614">Plasmid</keyword>
<feature type="domain" description="DUF4351" evidence="1">
    <location>
        <begin position="307"/>
        <end position="358"/>
    </location>
</feature>
<dbReference type="PATRIC" id="fig|1173027.3.peg.7505"/>
<evidence type="ECO:0000313" key="2">
    <source>
        <dbReference type="EMBL" id="AFZ22352.1"/>
    </source>
</evidence>
<dbReference type="Pfam" id="PF14261">
    <property type="entry name" value="DUF4351"/>
    <property type="match status" value="2"/>
</dbReference>
<accession>K9WS16</accession>
<dbReference type="EMBL" id="CP003637">
    <property type="protein sequence ID" value="AFZ22352.1"/>
    <property type="molecule type" value="Genomic_DNA"/>
</dbReference>
<dbReference type="PANTHER" id="PTHR35586">
    <property type="entry name" value="SLL1691 PROTEIN"/>
    <property type="match status" value="1"/>
</dbReference>
<dbReference type="PANTHER" id="PTHR35586:SF1">
    <property type="entry name" value="SLL1691 PROTEIN"/>
    <property type="match status" value="1"/>
</dbReference>
<gene>
    <name evidence="2" type="ORF">Mic7113_6792</name>
</gene>
<feature type="domain" description="DUF4351" evidence="1">
    <location>
        <begin position="241"/>
        <end position="299"/>
    </location>
</feature>
<dbReference type="AlphaFoldDB" id="K9WS16"/>
<dbReference type="KEGG" id="mic:Mic7113_6792"/>
<evidence type="ECO:0000313" key="3">
    <source>
        <dbReference type="Proteomes" id="UP000010471"/>
    </source>
</evidence>
<name>K9WS16_9CYAN</name>
<geneLocation type="plasmid" evidence="2 3">
    <name>pMIC7113.07</name>
</geneLocation>
<protein>
    <recommendedName>
        <fullName evidence="1">DUF4351 domain-containing protein</fullName>
    </recommendedName>
</protein>
<proteinExistence type="predicted"/>
<sequence>MIDHDRLFKELLSTFFVEFIELFLPDVMAYLEPEELTFLDKEVFTDVTAGERYEADLLVQAQWRGEPSCFLIHVENQAKAQANFGKRMFRYFARLSEKYDLPIYPVVLFSYDQPKLAAASQFRVEFPEFRVLEFNYRVIQLNRLNWRDYLGQANPVASALMAKMQIAPEDRPKVKAQCLRLLVTLRLDPARMQLISGFIDTYLSLTESEEQAFQSELGRIEPEQQERVMQIVTSWMRTGIEQGRREGEVSIVMRLLKRKVGELNPEVETKVRELSESQLEALSEALLDFTSINDLIYWFDRHEKHGLISIILRQLQRKVGEFEPEVEAQVRGLEVAQLEELSEALLDFEHLGDLTDWLRNLERGEEG</sequence>
<reference evidence="2 3" key="1">
    <citation type="submission" date="2012-06" db="EMBL/GenBank/DDBJ databases">
        <title>Finished plasmid 7 of genome of Microcoleus sp. PCC 7113.</title>
        <authorList>
            <consortium name="US DOE Joint Genome Institute"/>
            <person name="Gugger M."/>
            <person name="Coursin T."/>
            <person name="Rippka R."/>
            <person name="Tandeau De Marsac N."/>
            <person name="Huntemann M."/>
            <person name="Wei C.-L."/>
            <person name="Han J."/>
            <person name="Detter J.C."/>
            <person name="Han C."/>
            <person name="Tapia R."/>
            <person name="Chen A."/>
            <person name="Kyrpides N."/>
            <person name="Mavromatis K."/>
            <person name="Markowitz V."/>
            <person name="Szeto E."/>
            <person name="Ivanova N."/>
            <person name="Pagani I."/>
            <person name="Pati A."/>
            <person name="Goodwin L."/>
            <person name="Nordberg H.P."/>
            <person name="Cantor M.N."/>
            <person name="Hua S.X."/>
            <person name="Woyke T."/>
            <person name="Kerfeld C.A."/>
        </authorList>
    </citation>
    <scope>NUCLEOTIDE SEQUENCE [LARGE SCALE GENOMIC DNA]</scope>
    <source>
        <strain evidence="2 3">PCC 7113</strain>
        <plasmid evidence="2 3">pMIC7113.07</plasmid>
    </source>
</reference>
<organism evidence="2 3">
    <name type="scientific">Allocoleopsis franciscana PCC 7113</name>
    <dbReference type="NCBI Taxonomy" id="1173027"/>
    <lineage>
        <taxon>Bacteria</taxon>
        <taxon>Bacillati</taxon>
        <taxon>Cyanobacteriota</taxon>
        <taxon>Cyanophyceae</taxon>
        <taxon>Coleofasciculales</taxon>
        <taxon>Coleofasciculaceae</taxon>
        <taxon>Allocoleopsis</taxon>
        <taxon>Allocoleopsis franciscana</taxon>
    </lineage>
</organism>
<keyword evidence="3" id="KW-1185">Reference proteome</keyword>
<dbReference type="Proteomes" id="UP000010471">
    <property type="component" value="Plasmid pMIC7113.07"/>
</dbReference>
<dbReference type="RefSeq" id="WP_015211596.1">
    <property type="nucleotide sequence ID" value="NC_019762.1"/>
</dbReference>
<evidence type="ECO:0000259" key="1">
    <source>
        <dbReference type="Pfam" id="PF14261"/>
    </source>
</evidence>